<reference evidence="2" key="1">
    <citation type="submission" date="2018-05" db="EMBL/GenBank/DDBJ databases">
        <authorList>
            <person name="Lanie J.A."/>
            <person name="Ng W.-L."/>
            <person name="Kazmierczak K.M."/>
            <person name="Andrzejewski T.M."/>
            <person name="Davidsen T.M."/>
            <person name="Wayne K.J."/>
            <person name="Tettelin H."/>
            <person name="Glass J.I."/>
            <person name="Rusch D."/>
            <person name="Podicherti R."/>
            <person name="Tsui H.-C.T."/>
            <person name="Winkler M.E."/>
        </authorList>
    </citation>
    <scope>NUCLEOTIDE SEQUENCE</scope>
</reference>
<evidence type="ECO:0000256" key="1">
    <source>
        <dbReference type="SAM" id="MobiDB-lite"/>
    </source>
</evidence>
<organism evidence="2">
    <name type="scientific">marine metagenome</name>
    <dbReference type="NCBI Taxonomy" id="408172"/>
    <lineage>
        <taxon>unclassified sequences</taxon>
        <taxon>metagenomes</taxon>
        <taxon>ecological metagenomes</taxon>
    </lineage>
</organism>
<dbReference type="AlphaFoldDB" id="A0A381TV22"/>
<name>A0A381TV22_9ZZZZ</name>
<feature type="compositionally biased region" description="Basic and acidic residues" evidence="1">
    <location>
        <begin position="16"/>
        <end position="45"/>
    </location>
</feature>
<gene>
    <name evidence="2" type="ORF">METZ01_LOCUS72750</name>
</gene>
<feature type="compositionally biased region" description="Acidic residues" evidence="1">
    <location>
        <begin position="67"/>
        <end position="80"/>
    </location>
</feature>
<protein>
    <submittedName>
        <fullName evidence="2">Uncharacterized protein</fullName>
    </submittedName>
</protein>
<dbReference type="EMBL" id="UINC01005220">
    <property type="protein sequence ID" value="SVA19896.1"/>
    <property type="molecule type" value="Genomic_DNA"/>
</dbReference>
<feature type="region of interest" description="Disordered" evidence="1">
    <location>
        <begin position="1"/>
        <end position="80"/>
    </location>
</feature>
<evidence type="ECO:0000313" key="2">
    <source>
        <dbReference type="EMBL" id="SVA19896.1"/>
    </source>
</evidence>
<accession>A0A381TV22</accession>
<proteinExistence type="predicted"/>
<sequence>MANRGRPTLQKRQKERARQDKQKDRVARREDAKLRRASAPDRTDSIDPDIADITPGPQPAPAWQAEFLEEESADKEESEN</sequence>